<comment type="caution">
    <text evidence="5">The sequence shown here is derived from an EMBL/GenBank/DDBJ whole genome shotgun (WGS) entry which is preliminary data.</text>
</comment>
<dbReference type="GO" id="GO:0005524">
    <property type="term" value="F:ATP binding"/>
    <property type="evidence" value="ECO:0007669"/>
    <property type="project" value="UniProtKB-UniRule"/>
</dbReference>
<gene>
    <name evidence="5" type="ORF">FC90_GL001239</name>
</gene>
<keyword evidence="2 3" id="KW-0067">ATP-binding</keyword>
<organism evidence="5 6">
    <name type="scientific">Latilactobacillus graminis DSM 20719</name>
    <dbReference type="NCBI Taxonomy" id="1423752"/>
    <lineage>
        <taxon>Bacteria</taxon>
        <taxon>Bacillati</taxon>
        <taxon>Bacillota</taxon>
        <taxon>Bacilli</taxon>
        <taxon>Lactobacillales</taxon>
        <taxon>Lactobacillaceae</taxon>
        <taxon>Latilactobacillus</taxon>
    </lineage>
</organism>
<dbReference type="PANTHER" id="PTHR40599:SF1">
    <property type="entry name" value="[CITRATE [PRO-3S]-LYASE] LIGASE"/>
    <property type="match status" value="1"/>
</dbReference>
<proteinExistence type="predicted"/>
<dbReference type="EC" id="6.2.1.22" evidence="3"/>
<comment type="function">
    <text evidence="3">Acetylation of prosthetic group (2-(5''-phosphoribosyl)-3'-dephosphocoenzyme-A) of the gamma subunit of citrate lyase.</text>
</comment>
<evidence type="ECO:0000256" key="1">
    <source>
        <dbReference type="ARBA" id="ARBA00022741"/>
    </source>
</evidence>
<feature type="domain" description="Citrate lyase ligase C-terminal" evidence="4">
    <location>
        <begin position="151"/>
        <end position="330"/>
    </location>
</feature>
<dbReference type="PIRSF" id="PIRSF005751">
    <property type="entry name" value="Acet_citr_lig"/>
    <property type="match status" value="1"/>
</dbReference>
<accession>A0AA89L4L9</accession>
<dbReference type="Gene3D" id="3.40.50.620">
    <property type="entry name" value="HUPs"/>
    <property type="match status" value="1"/>
</dbReference>
<dbReference type="SMART" id="SM00764">
    <property type="entry name" value="Citrate_ly_lig"/>
    <property type="match status" value="1"/>
</dbReference>
<dbReference type="SUPFAM" id="SSF52374">
    <property type="entry name" value="Nucleotidylyl transferase"/>
    <property type="match status" value="1"/>
</dbReference>
<dbReference type="Proteomes" id="UP000050823">
    <property type="component" value="Unassembled WGS sequence"/>
</dbReference>
<evidence type="ECO:0000256" key="2">
    <source>
        <dbReference type="ARBA" id="ARBA00022840"/>
    </source>
</evidence>
<dbReference type="NCBIfam" id="TIGR00125">
    <property type="entry name" value="cyt_tran_rel"/>
    <property type="match status" value="1"/>
</dbReference>
<dbReference type="EMBL" id="AYZB01000005">
    <property type="protein sequence ID" value="KRM23998.1"/>
    <property type="molecule type" value="Genomic_DNA"/>
</dbReference>
<evidence type="ECO:0000313" key="5">
    <source>
        <dbReference type="EMBL" id="KRM23998.1"/>
    </source>
</evidence>
<sequence length="350" mass="39417">MNYAQQLKKLNLKETHYYKQWAALLAQEGIKGSSQVSVDVDGCFGIFEDQRLIATGAYQKNVLKYIAVDANYQDGKLFNDIISALINALSQQGIFHFFVFTKPIYRKSFEFVGFKLLAETALAVLLEAGDVSLQQFIAQVPRLENQSTRMISAIVMNANPFTLGHRYLVTQAAQKSDFVYIFVVSQDVSLFTTEERFKLVQKGLADLPNVVVVPSSEYMVSYATFPSYFLPESQDVIEYQTALDAQLFKKIATQLNIRQRFLGEEPFSKTTALYNKALQANLPPEVIVEVLPRLETAEQVISATQVRKAIQSGAIETIRTFVPATTYQFIKQNQATLQVRIQKGMQVDGN</sequence>
<name>A0AA89L4L9_9LACO</name>
<dbReference type="SUPFAM" id="SSF55729">
    <property type="entry name" value="Acyl-CoA N-acyltransferases (Nat)"/>
    <property type="match status" value="1"/>
</dbReference>
<keyword evidence="1 3" id="KW-0547">Nucleotide-binding</keyword>
<protein>
    <recommendedName>
        <fullName evidence="3">[Citrate [pro-3S]-lyase] ligase</fullName>
        <ecNumber evidence="3">6.2.1.22</ecNumber>
    </recommendedName>
</protein>
<dbReference type="GO" id="GO:0008771">
    <property type="term" value="F:[citrate (pro-3S)-lyase] ligase activity"/>
    <property type="evidence" value="ECO:0007669"/>
    <property type="project" value="UniProtKB-EC"/>
</dbReference>
<dbReference type="RefSeq" id="WP_057907776.1">
    <property type="nucleotide sequence ID" value="NZ_AYZB01000005.1"/>
</dbReference>
<dbReference type="Pfam" id="PF08218">
    <property type="entry name" value="Citrate_ly_lig"/>
    <property type="match status" value="1"/>
</dbReference>
<reference evidence="5 6" key="1">
    <citation type="journal article" date="2015" name="Genome Announc.">
        <title>Expanding the biotechnology potential of lactobacilli through comparative genomics of 213 strains and associated genera.</title>
        <authorList>
            <person name="Sun Z."/>
            <person name="Harris H.M."/>
            <person name="McCann A."/>
            <person name="Guo C."/>
            <person name="Argimon S."/>
            <person name="Zhang W."/>
            <person name="Yang X."/>
            <person name="Jeffery I.B."/>
            <person name="Cooney J.C."/>
            <person name="Kagawa T.F."/>
            <person name="Liu W."/>
            <person name="Song Y."/>
            <person name="Salvetti E."/>
            <person name="Wrobel A."/>
            <person name="Rasinkangas P."/>
            <person name="Parkhill J."/>
            <person name="Rea M.C."/>
            <person name="O'Sullivan O."/>
            <person name="Ritari J."/>
            <person name="Douillard F.P."/>
            <person name="Paul Ross R."/>
            <person name="Yang R."/>
            <person name="Briner A.E."/>
            <person name="Felis G.E."/>
            <person name="de Vos W.M."/>
            <person name="Barrangou R."/>
            <person name="Klaenhammer T.R."/>
            <person name="Caufield P.W."/>
            <person name="Cui Y."/>
            <person name="Zhang H."/>
            <person name="O'Toole P.W."/>
        </authorList>
    </citation>
    <scope>NUCLEOTIDE SEQUENCE [LARGE SCALE GENOMIC DNA]</scope>
    <source>
        <strain evidence="5 6">DSM 20719</strain>
    </source>
</reference>
<dbReference type="InterPro" id="IPR013166">
    <property type="entry name" value="Citrate_lyase_ligase_C"/>
</dbReference>
<keyword evidence="3" id="KW-0436">Ligase</keyword>
<dbReference type="InterPro" id="IPR014729">
    <property type="entry name" value="Rossmann-like_a/b/a_fold"/>
</dbReference>
<evidence type="ECO:0000256" key="3">
    <source>
        <dbReference type="PIRNR" id="PIRNR005751"/>
    </source>
</evidence>
<dbReference type="NCBIfam" id="TIGR00124">
    <property type="entry name" value="cit_ly_ligase"/>
    <property type="match status" value="1"/>
</dbReference>
<dbReference type="AlphaFoldDB" id="A0AA89L4L9"/>
<comment type="catalytic activity">
    <reaction evidence="3">
        <text>holo-[citrate lyase ACP] + acetate + ATP = acetyl-[citrate lyase ACP] + AMP + diphosphate</text>
        <dbReference type="Rhea" id="RHEA:23788"/>
        <dbReference type="Rhea" id="RHEA-COMP:10158"/>
        <dbReference type="Rhea" id="RHEA-COMP:13710"/>
        <dbReference type="ChEBI" id="CHEBI:30089"/>
        <dbReference type="ChEBI" id="CHEBI:30616"/>
        <dbReference type="ChEBI" id="CHEBI:33019"/>
        <dbReference type="ChEBI" id="CHEBI:82683"/>
        <dbReference type="ChEBI" id="CHEBI:137976"/>
        <dbReference type="ChEBI" id="CHEBI:456215"/>
        <dbReference type="EC" id="6.2.1.22"/>
    </reaction>
</comment>
<dbReference type="InterPro" id="IPR016181">
    <property type="entry name" value="Acyl_CoA_acyltransferase"/>
</dbReference>
<dbReference type="InterPro" id="IPR005216">
    <property type="entry name" value="Citrate_lyase_ligase"/>
</dbReference>
<dbReference type="PANTHER" id="PTHR40599">
    <property type="entry name" value="[CITRATE [PRO-3S]-LYASE] LIGASE"/>
    <property type="match status" value="1"/>
</dbReference>
<evidence type="ECO:0000313" key="6">
    <source>
        <dbReference type="Proteomes" id="UP000050823"/>
    </source>
</evidence>
<evidence type="ECO:0000259" key="4">
    <source>
        <dbReference type="SMART" id="SM00764"/>
    </source>
</evidence>
<dbReference type="InterPro" id="IPR004821">
    <property type="entry name" value="Cyt_trans-like"/>
</dbReference>